<reference evidence="2" key="1">
    <citation type="submission" date="2023-07" db="EMBL/GenBank/DDBJ databases">
        <title>draft genome sequence of fig (Ficus carica).</title>
        <authorList>
            <person name="Takahashi T."/>
            <person name="Nishimura K."/>
        </authorList>
    </citation>
    <scope>NUCLEOTIDE SEQUENCE</scope>
</reference>
<feature type="region of interest" description="Disordered" evidence="1">
    <location>
        <begin position="1"/>
        <end position="35"/>
    </location>
</feature>
<feature type="region of interest" description="Disordered" evidence="1">
    <location>
        <begin position="83"/>
        <end position="118"/>
    </location>
</feature>
<protein>
    <submittedName>
        <fullName evidence="2">Uncharacterized protein</fullName>
    </submittedName>
</protein>
<keyword evidence="3" id="KW-1185">Reference proteome</keyword>
<evidence type="ECO:0000313" key="2">
    <source>
        <dbReference type="EMBL" id="GMN48474.1"/>
    </source>
</evidence>
<evidence type="ECO:0000313" key="3">
    <source>
        <dbReference type="Proteomes" id="UP001187192"/>
    </source>
</evidence>
<evidence type="ECO:0000256" key="1">
    <source>
        <dbReference type="SAM" id="MobiDB-lite"/>
    </source>
</evidence>
<accession>A0AA88DJ27</accession>
<dbReference type="Proteomes" id="UP001187192">
    <property type="component" value="Unassembled WGS sequence"/>
</dbReference>
<dbReference type="AlphaFoldDB" id="A0AA88DJ27"/>
<feature type="compositionally biased region" description="Polar residues" evidence="1">
    <location>
        <begin position="1"/>
        <end position="19"/>
    </location>
</feature>
<organism evidence="2 3">
    <name type="scientific">Ficus carica</name>
    <name type="common">Common fig</name>
    <dbReference type="NCBI Taxonomy" id="3494"/>
    <lineage>
        <taxon>Eukaryota</taxon>
        <taxon>Viridiplantae</taxon>
        <taxon>Streptophyta</taxon>
        <taxon>Embryophyta</taxon>
        <taxon>Tracheophyta</taxon>
        <taxon>Spermatophyta</taxon>
        <taxon>Magnoliopsida</taxon>
        <taxon>eudicotyledons</taxon>
        <taxon>Gunneridae</taxon>
        <taxon>Pentapetalae</taxon>
        <taxon>rosids</taxon>
        <taxon>fabids</taxon>
        <taxon>Rosales</taxon>
        <taxon>Moraceae</taxon>
        <taxon>Ficeae</taxon>
        <taxon>Ficus</taxon>
    </lineage>
</organism>
<sequence>MTTTPSSDADGTDGTTGSPFSFDADGTHHHQRRYQPSLAMWSMPASLRSGRLATRARLGTSQWRIRGLPKLSFRWICADEQYSRPPASSSDIRISRLREDVGHLSSPRPKDGDMGSRS</sequence>
<gene>
    <name evidence="2" type="ORF">TIFTF001_017649</name>
</gene>
<name>A0AA88DJ27_FICCA</name>
<comment type="caution">
    <text evidence="2">The sequence shown here is derived from an EMBL/GenBank/DDBJ whole genome shotgun (WGS) entry which is preliminary data.</text>
</comment>
<proteinExistence type="predicted"/>
<dbReference type="EMBL" id="BTGU01000028">
    <property type="protein sequence ID" value="GMN48474.1"/>
    <property type="molecule type" value="Genomic_DNA"/>
</dbReference>
<feature type="compositionally biased region" description="Basic and acidic residues" evidence="1">
    <location>
        <begin position="93"/>
        <end position="118"/>
    </location>
</feature>